<name>A0ABQ1K1R5_9FLAO</name>
<evidence type="ECO:0000256" key="1">
    <source>
        <dbReference type="SAM" id="SignalP"/>
    </source>
</evidence>
<sequence length="239" mass="27631">MNKLLIILFLLLTTLVSAQNRQPLQGLVISDTLKIEYLSVINLSTKKDTITDEAGNFMIDARVTDTLRFAGALVQTIDYVLQENDFKEELFIIRVSPDATMLKEVVISGLTGNLATDSKNTEVTLLNSQFKTAEINEHVYNSPGFVGLFKMIFKKKPGTKKATRYKYKQTNSFPIEVRNRYDDNYFTETLSIPQEDIMKFLYYADTRTAYHLLEPNKELELLQFLREKSMEYLKHKEEN</sequence>
<dbReference type="Proteomes" id="UP000615760">
    <property type="component" value="Unassembled WGS sequence"/>
</dbReference>
<evidence type="ECO:0000313" key="3">
    <source>
        <dbReference type="Proteomes" id="UP000615760"/>
    </source>
</evidence>
<keyword evidence="1" id="KW-0732">Signal</keyword>
<accession>A0ABQ1K1R5</accession>
<proteinExistence type="predicted"/>
<reference evidence="3" key="1">
    <citation type="journal article" date="2019" name="Int. J. Syst. Evol. Microbiol.">
        <title>The Global Catalogue of Microorganisms (GCM) 10K type strain sequencing project: providing services to taxonomists for standard genome sequencing and annotation.</title>
        <authorList>
            <consortium name="The Broad Institute Genomics Platform"/>
            <consortium name="The Broad Institute Genome Sequencing Center for Infectious Disease"/>
            <person name="Wu L."/>
            <person name="Ma J."/>
        </authorList>
    </citation>
    <scope>NUCLEOTIDE SEQUENCE [LARGE SCALE GENOMIC DNA]</scope>
    <source>
        <strain evidence="3">CGMCC 1.15461</strain>
    </source>
</reference>
<evidence type="ECO:0000313" key="2">
    <source>
        <dbReference type="EMBL" id="GGB82275.1"/>
    </source>
</evidence>
<protein>
    <recommendedName>
        <fullName evidence="4">Carboxypeptidase-like regulatory domain-containing protein</fullName>
    </recommendedName>
</protein>
<organism evidence="2 3">
    <name type="scientific">Flavobacterium suaedae</name>
    <dbReference type="NCBI Taxonomy" id="1767027"/>
    <lineage>
        <taxon>Bacteria</taxon>
        <taxon>Pseudomonadati</taxon>
        <taxon>Bacteroidota</taxon>
        <taxon>Flavobacteriia</taxon>
        <taxon>Flavobacteriales</taxon>
        <taxon>Flavobacteriaceae</taxon>
        <taxon>Flavobacterium</taxon>
    </lineage>
</organism>
<dbReference type="RefSeq" id="WP_188621433.1">
    <property type="nucleotide sequence ID" value="NZ_BMJE01000006.1"/>
</dbReference>
<dbReference type="EMBL" id="BMJE01000006">
    <property type="protein sequence ID" value="GGB82275.1"/>
    <property type="molecule type" value="Genomic_DNA"/>
</dbReference>
<evidence type="ECO:0008006" key="4">
    <source>
        <dbReference type="Google" id="ProtNLM"/>
    </source>
</evidence>
<feature type="signal peptide" evidence="1">
    <location>
        <begin position="1"/>
        <end position="18"/>
    </location>
</feature>
<comment type="caution">
    <text evidence="2">The sequence shown here is derived from an EMBL/GenBank/DDBJ whole genome shotgun (WGS) entry which is preliminary data.</text>
</comment>
<keyword evidence="3" id="KW-1185">Reference proteome</keyword>
<feature type="chain" id="PRO_5047360859" description="Carboxypeptidase-like regulatory domain-containing protein" evidence="1">
    <location>
        <begin position="19"/>
        <end position="239"/>
    </location>
</feature>
<gene>
    <name evidence="2" type="ORF">GCM10007424_22870</name>
</gene>